<gene>
    <name evidence="10" type="ORF">NDI38_08735</name>
</gene>
<feature type="transmembrane region" description="Helical" evidence="9">
    <location>
        <begin position="62"/>
        <end position="83"/>
    </location>
</feature>
<dbReference type="RefSeq" id="WP_190447822.1">
    <property type="nucleotide sequence ID" value="NZ_JAMPLM010000005.1"/>
</dbReference>
<evidence type="ECO:0000256" key="8">
    <source>
        <dbReference type="SAM" id="MobiDB-lite"/>
    </source>
</evidence>
<organism evidence="10 11">
    <name type="scientific">Stenomitos frigidus AS-A4</name>
    <dbReference type="NCBI Taxonomy" id="2933935"/>
    <lineage>
        <taxon>Bacteria</taxon>
        <taxon>Bacillati</taxon>
        <taxon>Cyanobacteriota</taxon>
        <taxon>Cyanophyceae</taxon>
        <taxon>Leptolyngbyales</taxon>
        <taxon>Leptolyngbyaceae</taxon>
        <taxon>Stenomitos</taxon>
    </lineage>
</organism>
<keyword evidence="6 9" id="KW-1133">Transmembrane helix</keyword>
<keyword evidence="7 9" id="KW-0472">Membrane</keyword>
<proteinExistence type="inferred from homology"/>
<keyword evidence="11" id="KW-1185">Reference proteome</keyword>
<evidence type="ECO:0000256" key="3">
    <source>
        <dbReference type="ARBA" id="ARBA00022448"/>
    </source>
</evidence>
<evidence type="ECO:0000256" key="5">
    <source>
        <dbReference type="ARBA" id="ARBA00022692"/>
    </source>
</evidence>
<comment type="similarity">
    <text evidence="2">Belongs to the autoinducer-2 exporter (AI-2E) (TC 2.A.86) family.</text>
</comment>
<dbReference type="Proteomes" id="UP001476950">
    <property type="component" value="Unassembled WGS sequence"/>
</dbReference>
<evidence type="ECO:0000256" key="4">
    <source>
        <dbReference type="ARBA" id="ARBA00022475"/>
    </source>
</evidence>
<evidence type="ECO:0000256" key="9">
    <source>
        <dbReference type="SAM" id="Phobius"/>
    </source>
</evidence>
<evidence type="ECO:0000256" key="7">
    <source>
        <dbReference type="ARBA" id="ARBA00023136"/>
    </source>
</evidence>
<feature type="transmembrane region" description="Helical" evidence="9">
    <location>
        <begin position="237"/>
        <end position="256"/>
    </location>
</feature>
<feature type="transmembrane region" description="Helical" evidence="9">
    <location>
        <begin position="263"/>
        <end position="286"/>
    </location>
</feature>
<sequence length="380" mass="40817">MSDQRITISLSSIFSILLVVLLLALLWQLQSLLIVLMISVVLAATLSPIVNWAESRRVPRWLAVIAVYLALIGGFVGVGVLIGPTVVEQTDRLITQIPVYSEALFNWVQGLALRLNTSQPELVPQLINPQALTNWVIRSGQQVLLRSFGLTKNIVGALFSVILVLLISGYMVAGSKTLIQGVVQLFPAPWDRRLTAQVKPVARRMGSFIQGRVVVSAILGVVTTVGLNVLGLSEVSLALGAIAGFTNLIPFVGPFLGAIPALIVSLSMGGITWLWVLLLFTIVQNLESYVLDPLLVGSSVNVHPLYQLLAVFGGTQVLGILGAIIVPPWVAGAAVLLENLYIRPKRIGEVRAERSRTNGRVQGGAIDNEATPAANEPIRT</sequence>
<dbReference type="EMBL" id="JAMPLM010000005">
    <property type="protein sequence ID" value="MEP1058522.1"/>
    <property type="molecule type" value="Genomic_DNA"/>
</dbReference>
<keyword evidence="3" id="KW-0813">Transport</keyword>
<dbReference type="PRINTS" id="PR00173">
    <property type="entry name" value="EDTRNSPORT"/>
</dbReference>
<evidence type="ECO:0000313" key="10">
    <source>
        <dbReference type="EMBL" id="MEP1058522.1"/>
    </source>
</evidence>
<feature type="transmembrane region" description="Helical" evidence="9">
    <location>
        <begin position="154"/>
        <end position="173"/>
    </location>
</feature>
<keyword evidence="4" id="KW-1003">Cell membrane</keyword>
<accession>A0ABV0KH04</accession>
<evidence type="ECO:0000256" key="6">
    <source>
        <dbReference type="ARBA" id="ARBA00022989"/>
    </source>
</evidence>
<feature type="region of interest" description="Disordered" evidence="8">
    <location>
        <begin position="361"/>
        <end position="380"/>
    </location>
</feature>
<dbReference type="PANTHER" id="PTHR21716:SF53">
    <property type="entry name" value="PERMEASE PERM-RELATED"/>
    <property type="match status" value="1"/>
</dbReference>
<feature type="transmembrane region" description="Helical" evidence="9">
    <location>
        <begin position="7"/>
        <end position="26"/>
    </location>
</feature>
<comment type="subcellular location">
    <subcellularLocation>
        <location evidence="1">Cell membrane</location>
        <topology evidence="1">Multi-pass membrane protein</topology>
    </subcellularLocation>
</comment>
<evidence type="ECO:0000256" key="2">
    <source>
        <dbReference type="ARBA" id="ARBA00009773"/>
    </source>
</evidence>
<feature type="transmembrane region" description="Helical" evidence="9">
    <location>
        <begin position="32"/>
        <end position="50"/>
    </location>
</feature>
<comment type="caution">
    <text evidence="10">The sequence shown here is derived from an EMBL/GenBank/DDBJ whole genome shotgun (WGS) entry which is preliminary data.</text>
</comment>
<reference evidence="10 11" key="1">
    <citation type="submission" date="2022-04" db="EMBL/GenBank/DDBJ databases">
        <title>Positive selection, recombination, and allopatry shape intraspecific diversity of widespread and dominant cyanobacteria.</title>
        <authorList>
            <person name="Wei J."/>
            <person name="Shu W."/>
            <person name="Hu C."/>
        </authorList>
    </citation>
    <scope>NUCLEOTIDE SEQUENCE [LARGE SCALE GENOMIC DNA]</scope>
    <source>
        <strain evidence="10 11">AS-A4</strain>
    </source>
</reference>
<protein>
    <submittedName>
        <fullName evidence="10">AI-2E family transporter</fullName>
    </submittedName>
</protein>
<evidence type="ECO:0000256" key="1">
    <source>
        <dbReference type="ARBA" id="ARBA00004651"/>
    </source>
</evidence>
<evidence type="ECO:0000313" key="11">
    <source>
        <dbReference type="Proteomes" id="UP001476950"/>
    </source>
</evidence>
<feature type="transmembrane region" description="Helical" evidence="9">
    <location>
        <begin position="306"/>
        <end position="337"/>
    </location>
</feature>
<keyword evidence="5 9" id="KW-0812">Transmembrane</keyword>
<feature type="transmembrane region" description="Helical" evidence="9">
    <location>
        <begin position="213"/>
        <end position="231"/>
    </location>
</feature>
<name>A0ABV0KH04_9CYAN</name>
<dbReference type="PANTHER" id="PTHR21716">
    <property type="entry name" value="TRANSMEMBRANE PROTEIN"/>
    <property type="match status" value="1"/>
</dbReference>
<dbReference type="InterPro" id="IPR002549">
    <property type="entry name" value="AI-2E-like"/>
</dbReference>
<dbReference type="Pfam" id="PF01594">
    <property type="entry name" value="AI-2E_transport"/>
    <property type="match status" value="1"/>
</dbReference>